<feature type="region of interest" description="Disordered" evidence="1">
    <location>
        <begin position="84"/>
        <end position="158"/>
    </location>
</feature>
<feature type="compositionally biased region" description="Basic and acidic residues" evidence="1">
    <location>
        <begin position="598"/>
        <end position="625"/>
    </location>
</feature>
<keyword evidence="2" id="KW-0812">Transmembrane</keyword>
<organism evidence="4">
    <name type="scientific">Chromera velia CCMP2878</name>
    <dbReference type="NCBI Taxonomy" id="1169474"/>
    <lineage>
        <taxon>Eukaryota</taxon>
        <taxon>Sar</taxon>
        <taxon>Alveolata</taxon>
        <taxon>Colpodellida</taxon>
        <taxon>Chromeraceae</taxon>
        <taxon>Chromera</taxon>
    </lineage>
</organism>
<proteinExistence type="predicted"/>
<feature type="transmembrane region" description="Helical" evidence="2">
    <location>
        <begin position="197"/>
        <end position="219"/>
    </location>
</feature>
<name>A0A0G4GT74_9ALVE</name>
<dbReference type="AlphaFoldDB" id="A0A0G4GT74"/>
<keyword evidence="2" id="KW-0472">Membrane</keyword>
<feature type="transmembrane region" description="Helical" evidence="2">
    <location>
        <begin position="240"/>
        <end position="259"/>
    </location>
</feature>
<feature type="chain" id="PRO_5005190455" description="Transmembrane protein" evidence="3">
    <location>
        <begin position="27"/>
        <end position="821"/>
    </location>
</feature>
<feature type="region of interest" description="Disordered" evidence="1">
    <location>
        <begin position="598"/>
        <end position="653"/>
    </location>
</feature>
<dbReference type="EMBL" id="CDMZ01001531">
    <property type="protein sequence ID" value="CEM33954.1"/>
    <property type="molecule type" value="Genomic_DNA"/>
</dbReference>
<dbReference type="VEuPathDB" id="CryptoDB:Cvel_23304"/>
<feature type="compositionally biased region" description="Acidic residues" evidence="1">
    <location>
        <begin position="116"/>
        <end position="135"/>
    </location>
</feature>
<feature type="compositionally biased region" description="Basic and acidic residues" evidence="1">
    <location>
        <begin position="146"/>
        <end position="158"/>
    </location>
</feature>
<keyword evidence="2" id="KW-1133">Transmembrane helix</keyword>
<reference evidence="4" key="1">
    <citation type="submission" date="2014-11" db="EMBL/GenBank/DDBJ databases">
        <authorList>
            <person name="Otto D Thomas"/>
            <person name="Naeem Raeece"/>
        </authorList>
    </citation>
    <scope>NUCLEOTIDE SEQUENCE</scope>
</reference>
<feature type="region of interest" description="Disordered" evidence="1">
    <location>
        <begin position="449"/>
        <end position="485"/>
    </location>
</feature>
<feature type="compositionally biased region" description="Low complexity" evidence="1">
    <location>
        <begin position="674"/>
        <end position="687"/>
    </location>
</feature>
<feature type="compositionally biased region" description="Basic residues" evidence="1">
    <location>
        <begin position="452"/>
        <end position="473"/>
    </location>
</feature>
<evidence type="ECO:0000256" key="3">
    <source>
        <dbReference type="SAM" id="SignalP"/>
    </source>
</evidence>
<sequence length="821" mass="90338">MKHERCVSVAVVVLLGLTILLPTAFGKKDAVSSSLPQVQFRSLEQQSGERTGRRALLASLWRSVRSRFLNTNQESVLHNVLRSLGVGPRGEGGDGDGERERRHSGLFPFSSAEEPSHEDEEGEEEIDAGLEEESGSDSRARKKRDRKEEAEKEAERQKKLQAISSSLLEGSAALRGRMPAFIQRIPRVHERLLFAEGIEWICTGLSLLFTPGFASRILFALSSEALGRKGKRERRRKRKGPYVSGVLQLIGLLFVSTGLESLRACEWLRQSSSGLGVSPSEEEGRGGDPLEAVFQGARNLRSLFLVVLAVGLRLMRVGDLAGGWFLSRTAEGGGADLVGSSGLSDVEDGLEAMDGARSVHLGSQSGSLSASAGRMKAGVCVAFSRVGLLYMALKTLSATYLLCVPSTDLAYFVAVHDLVVKVIKLGLKLADYSPPSLFSSSPRQSATGIKWWGKRSKSKKRRGREKKRKRKGREKRDKEGKDGGQGFLSRVFRLRRAKTDVAKPPSVSVSVAQLLERAQSRVKTAIDRSRGALADWWRSPPSDTSSTLEDKYVSVGPSGQPDDFFLPSRAGSNLEDDEHDVTRLANWVVNHTGPGVKERLSSLLGEKGREAKEKEKEKGKEKEGDGHEEDEEDAPRVSATIAINPDPPPKKRMSTARRLLVFLSPTLHRDSSSRSHLPSTSRPTRVSSRTKKRGLRSVFNFRRKGGRQRRGRGSRGASRAATPRKRSGGGRVLGGRLFRPRKKRFAEMSVTEKATFVKKKAVKVLQLATKGRKKKGGSSSWFLPQTDRLISRQMKKNAKVFAFDTAMLLLKVQKAMAVEDD</sequence>
<protein>
    <recommendedName>
        <fullName evidence="5">Transmembrane protein</fullName>
    </recommendedName>
</protein>
<feature type="signal peptide" evidence="3">
    <location>
        <begin position="1"/>
        <end position="26"/>
    </location>
</feature>
<evidence type="ECO:0008006" key="5">
    <source>
        <dbReference type="Google" id="ProtNLM"/>
    </source>
</evidence>
<evidence type="ECO:0000256" key="2">
    <source>
        <dbReference type="SAM" id="Phobius"/>
    </source>
</evidence>
<feature type="region of interest" description="Disordered" evidence="1">
    <location>
        <begin position="665"/>
        <end position="735"/>
    </location>
</feature>
<accession>A0A0G4GT74</accession>
<evidence type="ECO:0000256" key="1">
    <source>
        <dbReference type="SAM" id="MobiDB-lite"/>
    </source>
</evidence>
<evidence type="ECO:0000313" key="4">
    <source>
        <dbReference type="EMBL" id="CEM33954.1"/>
    </source>
</evidence>
<keyword evidence="3" id="KW-0732">Signal</keyword>
<gene>
    <name evidence="4" type="ORF">Cvel_23304</name>
</gene>
<feature type="compositionally biased region" description="Basic residues" evidence="1">
    <location>
        <begin position="688"/>
        <end position="713"/>
    </location>
</feature>